<feature type="transmembrane region" description="Helical" evidence="1">
    <location>
        <begin position="45"/>
        <end position="68"/>
    </location>
</feature>
<gene>
    <name evidence="2" type="ORF">OCK74_01600</name>
</gene>
<reference evidence="2" key="2">
    <citation type="submission" date="2023-04" db="EMBL/GenBank/DDBJ databases">
        <title>Paracnuella aquatica gen. nov., sp. nov., a member of the family Chitinophagaceae isolated from a hot spring.</title>
        <authorList>
            <person name="Wang C."/>
        </authorList>
    </citation>
    <scope>NUCLEOTIDE SEQUENCE</scope>
    <source>
        <strain evidence="2">LB-8</strain>
    </source>
</reference>
<reference evidence="2" key="1">
    <citation type="submission" date="2022-09" db="EMBL/GenBank/DDBJ databases">
        <authorList>
            <person name="Yuan C."/>
            <person name="Ke Z."/>
        </authorList>
    </citation>
    <scope>NUCLEOTIDE SEQUENCE</scope>
    <source>
        <strain evidence="2">LB-8</strain>
    </source>
</reference>
<feature type="transmembrane region" description="Helical" evidence="1">
    <location>
        <begin position="216"/>
        <end position="235"/>
    </location>
</feature>
<evidence type="ECO:0000313" key="3">
    <source>
        <dbReference type="Proteomes" id="UP001155483"/>
    </source>
</evidence>
<keyword evidence="3" id="KW-1185">Reference proteome</keyword>
<keyword evidence="1" id="KW-0472">Membrane</keyword>
<dbReference type="AlphaFoldDB" id="A0A9X2XNA4"/>
<comment type="caution">
    <text evidence="2">The sequence shown here is derived from an EMBL/GenBank/DDBJ whole genome shotgun (WGS) entry which is preliminary data.</text>
</comment>
<dbReference type="EMBL" id="JAOTIF010000001">
    <property type="protein sequence ID" value="MCU7547784.1"/>
    <property type="molecule type" value="Genomic_DNA"/>
</dbReference>
<evidence type="ECO:0000256" key="1">
    <source>
        <dbReference type="SAM" id="Phobius"/>
    </source>
</evidence>
<evidence type="ECO:0000313" key="2">
    <source>
        <dbReference type="EMBL" id="MCU7547784.1"/>
    </source>
</evidence>
<proteinExistence type="predicted"/>
<keyword evidence="1" id="KW-0812">Transmembrane</keyword>
<sequence>MPVADSFCKDSHRILNLKTNSRAASFIDHITEYLTDENRRLSTKAAFVILALFMIVLVDNILGFSFHYRTDKKLEELQKVAGIINDTSADRTTKAYAAALRSEIMDRQNIIDYSLSFLRNIKWASSKSDHTSKTIAADKTKDVPIKNDILFKFTVSGLYIIAGLIFIPIVLILDKKSPLHVRIASGLAAGFIIVMFSSLFNWLFGFIPILSKTTWAWNYGLNFVVQAIILFSFVMHSMNANKS</sequence>
<organism evidence="2 3">
    <name type="scientific">Paraflavisolibacter caeni</name>
    <dbReference type="NCBI Taxonomy" id="2982496"/>
    <lineage>
        <taxon>Bacteria</taxon>
        <taxon>Pseudomonadati</taxon>
        <taxon>Bacteroidota</taxon>
        <taxon>Chitinophagia</taxon>
        <taxon>Chitinophagales</taxon>
        <taxon>Chitinophagaceae</taxon>
        <taxon>Paraflavisolibacter</taxon>
    </lineage>
</organism>
<name>A0A9X2XNA4_9BACT</name>
<feature type="transmembrane region" description="Helical" evidence="1">
    <location>
        <begin position="185"/>
        <end position="210"/>
    </location>
</feature>
<dbReference type="Proteomes" id="UP001155483">
    <property type="component" value="Unassembled WGS sequence"/>
</dbReference>
<keyword evidence="1" id="KW-1133">Transmembrane helix</keyword>
<feature type="transmembrane region" description="Helical" evidence="1">
    <location>
        <begin position="149"/>
        <end position="173"/>
    </location>
</feature>
<dbReference type="RefSeq" id="WP_279295229.1">
    <property type="nucleotide sequence ID" value="NZ_JAOTIF010000001.1"/>
</dbReference>
<protein>
    <submittedName>
        <fullName evidence="2">Uncharacterized protein</fullName>
    </submittedName>
</protein>
<accession>A0A9X2XNA4</accession>